<dbReference type="Gene3D" id="3.40.50.1580">
    <property type="entry name" value="Nucleoside phosphorylase domain"/>
    <property type="match status" value="1"/>
</dbReference>
<dbReference type="NCBIfam" id="TIGR03664">
    <property type="entry name" value="fut_nucase"/>
    <property type="match status" value="1"/>
</dbReference>
<organism evidence="3 4">
    <name type="scientific">Paenibacillus baekrokdamisoli</name>
    <dbReference type="NCBI Taxonomy" id="1712516"/>
    <lineage>
        <taxon>Bacteria</taxon>
        <taxon>Bacillati</taxon>
        <taxon>Bacillota</taxon>
        <taxon>Bacilli</taxon>
        <taxon>Bacillales</taxon>
        <taxon>Paenibacillaceae</taxon>
        <taxon>Paenibacillus</taxon>
    </lineage>
</organism>
<protein>
    <recommendedName>
        <fullName evidence="1 2">Futalosine hydrolase</fullName>
        <shortName evidence="1">FL hydrolase</shortName>
        <ecNumber evidence="1 2">3.2.2.26</ecNumber>
    </recommendedName>
    <alternativeName>
        <fullName evidence="1">Futalosine nucleosidase</fullName>
    </alternativeName>
    <alternativeName>
        <fullName evidence="1">Menaquinone biosynthetic enzyme MqnB</fullName>
    </alternativeName>
</protein>
<dbReference type="PANTHER" id="PTHR46832:SF2">
    <property type="entry name" value="FUTALOSINE HYDROLASE"/>
    <property type="match status" value="1"/>
</dbReference>
<accession>A0A3G9J4L2</accession>
<evidence type="ECO:0000313" key="4">
    <source>
        <dbReference type="Proteomes" id="UP000275368"/>
    </source>
</evidence>
<dbReference type="GO" id="GO:0005829">
    <property type="term" value="C:cytosol"/>
    <property type="evidence" value="ECO:0007669"/>
    <property type="project" value="TreeGrafter"/>
</dbReference>
<dbReference type="GO" id="GO:0019284">
    <property type="term" value="P:L-methionine salvage from S-adenosylmethionine"/>
    <property type="evidence" value="ECO:0007669"/>
    <property type="project" value="TreeGrafter"/>
</dbReference>
<dbReference type="SUPFAM" id="SSF53167">
    <property type="entry name" value="Purine and uridine phosphorylases"/>
    <property type="match status" value="1"/>
</dbReference>
<name>A0A3G9J4L2_9BACL</name>
<dbReference type="CDD" id="cd17766">
    <property type="entry name" value="futalosine_nucleosidase_MqnB"/>
    <property type="match status" value="1"/>
</dbReference>
<keyword evidence="1 3" id="KW-0378">Hydrolase</keyword>
<dbReference type="GO" id="GO:0009234">
    <property type="term" value="P:menaquinone biosynthetic process"/>
    <property type="evidence" value="ECO:0007669"/>
    <property type="project" value="UniProtKB-UniRule"/>
</dbReference>
<dbReference type="InterPro" id="IPR000845">
    <property type="entry name" value="Nucleoside_phosphorylase_d"/>
</dbReference>
<keyword evidence="4" id="KW-1185">Reference proteome</keyword>
<keyword evidence="1" id="KW-0474">Menaquinone biosynthesis</keyword>
<comment type="function">
    <text evidence="1">Catalyzes the hydrolysis of futalosine (FL) to dehypoxanthine futalosine (DHFL) and hypoxanthine, a step in the biosynthesis of menaquinone (MK, vitamin K2).</text>
</comment>
<comment type="catalytic activity">
    <reaction evidence="1">
        <text>futalosine + H2O = dehypoxanthine futalosine + hypoxanthine</text>
        <dbReference type="Rhea" id="RHEA:25904"/>
        <dbReference type="ChEBI" id="CHEBI:15377"/>
        <dbReference type="ChEBI" id="CHEBI:17368"/>
        <dbReference type="ChEBI" id="CHEBI:58863"/>
        <dbReference type="ChEBI" id="CHEBI:58864"/>
        <dbReference type="EC" id="3.2.2.26"/>
    </reaction>
</comment>
<dbReference type="KEGG" id="pbk:Back11_20860"/>
<dbReference type="GO" id="GO:0009116">
    <property type="term" value="P:nucleoside metabolic process"/>
    <property type="evidence" value="ECO:0007669"/>
    <property type="project" value="InterPro"/>
</dbReference>
<dbReference type="InterPro" id="IPR019963">
    <property type="entry name" value="FL_hydrolase_MqnB"/>
</dbReference>
<comment type="similarity">
    <text evidence="1">Belongs to the PNP/UDP phosphorylase family. Futalosine hydrolase subfamily.</text>
</comment>
<dbReference type="RefSeq" id="WP_125656113.1">
    <property type="nucleotide sequence ID" value="NZ_AP019308.1"/>
</dbReference>
<dbReference type="GO" id="GO:0008930">
    <property type="term" value="F:methylthioadenosine nucleosidase activity"/>
    <property type="evidence" value="ECO:0007669"/>
    <property type="project" value="TreeGrafter"/>
</dbReference>
<gene>
    <name evidence="1 3" type="primary">mqnB</name>
    <name evidence="3" type="ORF">Back11_20860</name>
</gene>
<dbReference type="Proteomes" id="UP000275368">
    <property type="component" value="Chromosome"/>
</dbReference>
<evidence type="ECO:0000256" key="1">
    <source>
        <dbReference type="HAMAP-Rule" id="MF_00991"/>
    </source>
</evidence>
<sequence length="233" mass="23285">MNTDKNAQLSASNAGQRASAGRILIVTAVQAEKDAVLRGLQGHAGVDVLAGGVGPIATAASTAAALAGTEYSLVISAGIGGGFVGQAEVGSVVLATDIVSGDLGVQTSDAFLSFEELGFGTTKFRVNPALVSKLAAALQTIGLIVLTGPILTVSTATGTADHAARLALRIPGAAVEAMEGYGVATAASNRGIPVLEIRTISNQVGPRDRDAWRIGDALKALEAASSVLAEVLL</sequence>
<evidence type="ECO:0000313" key="3">
    <source>
        <dbReference type="EMBL" id="BBH20741.1"/>
    </source>
</evidence>
<dbReference type="HAMAP" id="MF_00991">
    <property type="entry name" value="MqnB"/>
    <property type="match status" value="1"/>
</dbReference>
<dbReference type="InterPro" id="IPR035994">
    <property type="entry name" value="Nucleoside_phosphorylase_sf"/>
</dbReference>
<reference evidence="3 4" key="1">
    <citation type="submission" date="2018-11" db="EMBL/GenBank/DDBJ databases">
        <title>Complete genome sequence of Paenibacillus baekrokdamisoli strain KCTC 33723.</title>
        <authorList>
            <person name="Kang S.W."/>
            <person name="Lee K.C."/>
            <person name="Kim K.K."/>
            <person name="Kim J.S."/>
            <person name="Kim D.S."/>
            <person name="Ko S.H."/>
            <person name="Yang S.H."/>
            <person name="Lee J.S."/>
        </authorList>
    </citation>
    <scope>NUCLEOTIDE SEQUENCE [LARGE SCALE GENOMIC DNA]</scope>
    <source>
        <strain evidence="3 4">KCTC 33723</strain>
    </source>
</reference>
<dbReference type="AlphaFoldDB" id="A0A3G9J4L2"/>
<proteinExistence type="inferred from homology"/>
<comment type="pathway">
    <text evidence="1">Quinol/quinone metabolism; menaquinone biosynthesis.</text>
</comment>
<dbReference type="PANTHER" id="PTHR46832">
    <property type="entry name" value="5'-METHYLTHIOADENOSINE/S-ADENOSYLHOMOCYSTEINE NUCLEOSIDASE"/>
    <property type="match status" value="1"/>
</dbReference>
<dbReference type="OrthoDB" id="9788270at2"/>
<evidence type="ECO:0000256" key="2">
    <source>
        <dbReference type="NCBIfam" id="TIGR03664"/>
    </source>
</evidence>
<dbReference type="Pfam" id="PF01048">
    <property type="entry name" value="PNP_UDP_1"/>
    <property type="match status" value="1"/>
</dbReference>
<dbReference type="GO" id="GO:0008782">
    <property type="term" value="F:adenosylhomocysteine nucleosidase activity"/>
    <property type="evidence" value="ECO:0007669"/>
    <property type="project" value="TreeGrafter"/>
</dbReference>
<dbReference type="NCBIfam" id="NF006087">
    <property type="entry name" value="PRK08236.1"/>
    <property type="match status" value="1"/>
</dbReference>
<dbReference type="EC" id="3.2.2.26" evidence="1 2"/>
<dbReference type="EMBL" id="AP019308">
    <property type="protein sequence ID" value="BBH20741.1"/>
    <property type="molecule type" value="Genomic_DNA"/>
</dbReference>
<dbReference type="UniPathway" id="UPA00079"/>